<dbReference type="EMBL" id="CP029346">
    <property type="protein sequence ID" value="AWL10152.1"/>
    <property type="molecule type" value="Genomic_DNA"/>
</dbReference>
<gene>
    <name evidence="2" type="ORF">HME7025_02310</name>
</gene>
<dbReference type="Proteomes" id="UP000245468">
    <property type="component" value="Chromosome"/>
</dbReference>
<dbReference type="CDD" id="cd15482">
    <property type="entry name" value="Sialidase_non-viral"/>
    <property type="match status" value="1"/>
</dbReference>
<accession>A0A2S2DXX3</accession>
<dbReference type="RefSeq" id="WP_154401970.1">
    <property type="nucleotide sequence ID" value="NZ_CP029346.1"/>
</dbReference>
<organism evidence="2 3">
    <name type="scientific">Aquirufa nivalisilvae</name>
    <dbReference type="NCBI Taxonomy" id="2516557"/>
    <lineage>
        <taxon>Bacteria</taxon>
        <taxon>Pseudomonadati</taxon>
        <taxon>Bacteroidota</taxon>
        <taxon>Cytophagia</taxon>
        <taxon>Cytophagales</taxon>
        <taxon>Flectobacillaceae</taxon>
        <taxon>Aquirufa</taxon>
    </lineage>
</organism>
<dbReference type="AlphaFoldDB" id="A0A2S2DXX3"/>
<evidence type="ECO:0008006" key="4">
    <source>
        <dbReference type="Google" id="ProtNLM"/>
    </source>
</evidence>
<proteinExistence type="predicted"/>
<dbReference type="SUPFAM" id="SSF110296">
    <property type="entry name" value="Oligoxyloglucan reducing end-specific cellobiohydrolase"/>
    <property type="match status" value="1"/>
</dbReference>
<dbReference type="KEGG" id="psez:HME7025_02310"/>
<evidence type="ECO:0000256" key="1">
    <source>
        <dbReference type="SAM" id="SignalP"/>
    </source>
</evidence>
<dbReference type="PANTHER" id="PTHR47199">
    <property type="entry name" value="PHOTOSYSTEM II STABILITY/ASSEMBLY FACTOR HCF136, CHLOROPLASTIC"/>
    <property type="match status" value="1"/>
</dbReference>
<dbReference type="InterPro" id="IPR015943">
    <property type="entry name" value="WD40/YVTN_repeat-like_dom_sf"/>
</dbReference>
<dbReference type="PANTHER" id="PTHR47199:SF2">
    <property type="entry name" value="PHOTOSYSTEM II STABILITY_ASSEMBLY FACTOR HCF136, CHLOROPLASTIC"/>
    <property type="match status" value="1"/>
</dbReference>
<sequence length="349" mass="39252">MKIRSLLLVLCLFLNHASYAQWVNIPLQTKASFRAIRSHKNQIWIGGTQGTVVYSLDKGMTWHEQQVPTAEKLDFRDLAVINKQRILLMSAGPADKGAAKLFLSKDQGQTWNLLFEKKSGPYFFDAIAWNYKKNEGVMLSDPMNGQFPLFKIKANGEQVEDILITSFPTLFAREAAFAASGSSLLWINQKLNIVTGGSTQARILQSQDETLTKFQSMSQSTPADSSSGFFSIGARNKSHYWVVGGNYLHLNENKIGILESRDAGLTWENLKDYPKFYMEKAIWTGKYWVVVGPSQSAAYEPKSKKWISLGETHFHNIILYNKQLIAVGSKGTLSKMPLAELDLLFLPKK</sequence>
<dbReference type="Gene3D" id="2.130.10.10">
    <property type="entry name" value="YVTN repeat-like/Quinoprotein amine dehydrogenase"/>
    <property type="match status" value="1"/>
</dbReference>
<dbReference type="OrthoDB" id="9813892at2"/>
<keyword evidence="3" id="KW-1185">Reference proteome</keyword>
<evidence type="ECO:0000313" key="3">
    <source>
        <dbReference type="Proteomes" id="UP000245468"/>
    </source>
</evidence>
<feature type="signal peptide" evidence="1">
    <location>
        <begin position="1"/>
        <end position="20"/>
    </location>
</feature>
<protein>
    <recommendedName>
        <fullName evidence="4">Glycosyl hydrolase</fullName>
    </recommendedName>
</protein>
<keyword evidence="1" id="KW-0732">Signal</keyword>
<name>A0A2S2DXX3_9BACT</name>
<feature type="chain" id="PRO_5015759399" description="Glycosyl hydrolase" evidence="1">
    <location>
        <begin position="21"/>
        <end position="349"/>
    </location>
</feature>
<reference evidence="3" key="1">
    <citation type="submission" date="2018-05" db="EMBL/GenBank/DDBJ databases">
        <title>Pseudarcicella sp. HME7025 Genome sequencing and assembly.</title>
        <authorList>
            <person name="Kim H."/>
            <person name="Kang H."/>
            <person name="Joh K."/>
        </authorList>
    </citation>
    <scope>NUCLEOTIDE SEQUENCE [LARGE SCALE GENOMIC DNA]</scope>
    <source>
        <strain evidence="3">HME7025</strain>
    </source>
</reference>
<evidence type="ECO:0000313" key="2">
    <source>
        <dbReference type="EMBL" id="AWL10152.1"/>
    </source>
</evidence>